<dbReference type="InterPro" id="IPR007110">
    <property type="entry name" value="Ig-like_dom"/>
</dbReference>
<dbReference type="Pfam" id="PF07686">
    <property type="entry name" value="V-set"/>
    <property type="match status" value="1"/>
</dbReference>
<accession>A0A2H1VSP4</accession>
<dbReference type="SUPFAM" id="SSF48726">
    <property type="entry name" value="Immunoglobulin"/>
    <property type="match status" value="1"/>
</dbReference>
<dbReference type="EMBL" id="ODYU01004210">
    <property type="protein sequence ID" value="SOQ43837.1"/>
    <property type="molecule type" value="Genomic_DNA"/>
</dbReference>
<dbReference type="InterPro" id="IPR037448">
    <property type="entry name" value="Zig-8"/>
</dbReference>
<sequence>MLDRSDTTASQKTDVKQRLCCVSEVTGDPLPNRNKLTPYYMGLITQMVKSGCTLYSGITCQRVVACGSRNRYTLRSSRLFSHCANRAVKWFYIHFIHLHSNTNMKWRQTGSMGIQLAAAIFCMLPLYTSSTGDIRHHGISRARGWRAGVQPSADVTANNTVSNITAQLGGTAYLHCLVGHLSERGQVSWIRKRDWHILSSGKFTYTNDERFQVLHGEGSEDWTLQIKFVQKRDNGTYECQYMYRMFIDLHQVKSDENKSFIVTFVRHT</sequence>
<proteinExistence type="predicted"/>
<feature type="domain" description="Ig-like" evidence="1">
    <location>
        <begin position="151"/>
        <end position="240"/>
    </location>
</feature>
<reference evidence="2" key="1">
    <citation type="submission" date="2016-07" db="EMBL/GenBank/DDBJ databases">
        <authorList>
            <person name="Bretaudeau A."/>
        </authorList>
    </citation>
    <scope>NUCLEOTIDE SEQUENCE</scope>
    <source>
        <strain evidence="2">Rice</strain>
        <tissue evidence="2">Whole body</tissue>
    </source>
</reference>
<gene>
    <name evidence="2" type="ORF">SFRICE_023846</name>
</gene>
<evidence type="ECO:0000259" key="1">
    <source>
        <dbReference type="PROSITE" id="PS50835"/>
    </source>
</evidence>
<name>A0A2H1VSP4_SPOFR</name>
<dbReference type="InterPro" id="IPR013783">
    <property type="entry name" value="Ig-like_fold"/>
</dbReference>
<dbReference type="PROSITE" id="PS50835">
    <property type="entry name" value="IG_LIKE"/>
    <property type="match status" value="1"/>
</dbReference>
<dbReference type="AlphaFoldDB" id="A0A2H1VSP4"/>
<dbReference type="InterPro" id="IPR003599">
    <property type="entry name" value="Ig_sub"/>
</dbReference>
<evidence type="ECO:0000313" key="2">
    <source>
        <dbReference type="EMBL" id="SOQ43837.1"/>
    </source>
</evidence>
<dbReference type="GO" id="GO:0050808">
    <property type="term" value="P:synapse organization"/>
    <property type="evidence" value="ECO:0007669"/>
    <property type="project" value="TreeGrafter"/>
</dbReference>
<dbReference type="PANTHER" id="PTHR23279:SF45">
    <property type="entry name" value="DEFECTIVE PROBOSCIS EXTENSION RESPONSE 12, ISOFORM C"/>
    <property type="match status" value="1"/>
</dbReference>
<dbReference type="Gene3D" id="2.60.40.10">
    <property type="entry name" value="Immunoglobulins"/>
    <property type="match status" value="1"/>
</dbReference>
<dbReference type="InterPro" id="IPR013106">
    <property type="entry name" value="Ig_V-set"/>
</dbReference>
<protein>
    <submittedName>
        <fullName evidence="2">SFRICE_023846</fullName>
    </submittedName>
</protein>
<organism evidence="2">
    <name type="scientific">Spodoptera frugiperda</name>
    <name type="common">Fall armyworm</name>
    <dbReference type="NCBI Taxonomy" id="7108"/>
    <lineage>
        <taxon>Eukaryota</taxon>
        <taxon>Metazoa</taxon>
        <taxon>Ecdysozoa</taxon>
        <taxon>Arthropoda</taxon>
        <taxon>Hexapoda</taxon>
        <taxon>Insecta</taxon>
        <taxon>Pterygota</taxon>
        <taxon>Neoptera</taxon>
        <taxon>Endopterygota</taxon>
        <taxon>Lepidoptera</taxon>
        <taxon>Glossata</taxon>
        <taxon>Ditrysia</taxon>
        <taxon>Noctuoidea</taxon>
        <taxon>Noctuidae</taxon>
        <taxon>Amphipyrinae</taxon>
        <taxon>Spodoptera</taxon>
    </lineage>
</organism>
<dbReference type="PANTHER" id="PTHR23279">
    <property type="entry name" value="DEFECTIVE PROBOSCIS EXTENSION RESPONSE DPR -RELATED"/>
    <property type="match status" value="1"/>
</dbReference>
<dbReference type="InterPro" id="IPR036179">
    <property type="entry name" value="Ig-like_dom_sf"/>
</dbReference>
<dbReference type="GO" id="GO:0032589">
    <property type="term" value="C:neuron projection membrane"/>
    <property type="evidence" value="ECO:0007669"/>
    <property type="project" value="TreeGrafter"/>
</dbReference>
<dbReference type="SMART" id="SM00409">
    <property type="entry name" value="IG"/>
    <property type="match status" value="1"/>
</dbReference>